<dbReference type="EMBL" id="DRMJ01000239">
    <property type="protein sequence ID" value="HHL42911.1"/>
    <property type="molecule type" value="Genomic_DNA"/>
</dbReference>
<feature type="domain" description="Major facilitator superfamily (MFS) profile" evidence="7">
    <location>
        <begin position="4"/>
        <end position="390"/>
    </location>
</feature>
<reference evidence="8" key="1">
    <citation type="journal article" date="2020" name="mSystems">
        <title>Genome- and Community-Level Interaction Insights into Carbon Utilization and Element Cycling Functions of Hydrothermarchaeota in Hydrothermal Sediment.</title>
        <authorList>
            <person name="Zhou Z."/>
            <person name="Liu Y."/>
            <person name="Xu W."/>
            <person name="Pan J."/>
            <person name="Luo Z.H."/>
            <person name="Li M."/>
        </authorList>
    </citation>
    <scope>NUCLEOTIDE SEQUENCE [LARGE SCALE GENOMIC DNA]</scope>
    <source>
        <strain evidence="8">HyVt-485</strain>
    </source>
</reference>
<feature type="transmembrane region" description="Helical" evidence="6">
    <location>
        <begin position="200"/>
        <end position="226"/>
    </location>
</feature>
<feature type="transmembrane region" description="Helical" evidence="6">
    <location>
        <begin position="366"/>
        <end position="388"/>
    </location>
</feature>
<feature type="transmembrane region" description="Helical" evidence="6">
    <location>
        <begin position="308"/>
        <end position="329"/>
    </location>
</feature>
<gene>
    <name evidence="8" type="ORF">ENJ42_04775</name>
</gene>
<protein>
    <submittedName>
        <fullName evidence="8">MFS transporter</fullName>
    </submittedName>
</protein>
<dbReference type="GO" id="GO:0022857">
    <property type="term" value="F:transmembrane transporter activity"/>
    <property type="evidence" value="ECO:0007669"/>
    <property type="project" value="InterPro"/>
</dbReference>
<keyword evidence="4 6" id="KW-1133">Transmembrane helix</keyword>
<evidence type="ECO:0000256" key="1">
    <source>
        <dbReference type="ARBA" id="ARBA00004141"/>
    </source>
</evidence>
<feature type="transmembrane region" description="Helical" evidence="6">
    <location>
        <begin position="276"/>
        <end position="296"/>
    </location>
</feature>
<dbReference type="InterPro" id="IPR020846">
    <property type="entry name" value="MFS_dom"/>
</dbReference>
<dbReference type="PANTHER" id="PTHR23502">
    <property type="entry name" value="MAJOR FACILITATOR SUPERFAMILY"/>
    <property type="match status" value="1"/>
</dbReference>
<feature type="transmembrane region" description="Helical" evidence="6">
    <location>
        <begin position="336"/>
        <end position="360"/>
    </location>
</feature>
<dbReference type="InterPro" id="IPR036259">
    <property type="entry name" value="MFS_trans_sf"/>
</dbReference>
<dbReference type="SUPFAM" id="SSF103473">
    <property type="entry name" value="MFS general substrate transporter"/>
    <property type="match status" value="1"/>
</dbReference>
<feature type="transmembrane region" description="Helical" evidence="6">
    <location>
        <begin position="161"/>
        <end position="179"/>
    </location>
</feature>
<sequence>MPLAEFAAMTAYMISLVALGIDSMLPALHTIGAEMGVTDPNRPQWIISAFFLGLAVGQLLYGPVSDTTGRRPTIFAGLFLFILGCILSMVSTSFTMQLAGRVLQGFGAAGPRIVSLAIVRDQYEGREMAKVSSIIMGFFVVVPALAPLLGQTITHIAGWRAVYFVLLAMAALVFVWYGTRLGETLHPEYRRKFSLGTVASGVWEVLTTKVALGYTLGAGLVFGAFVSYLMTSPQLFEDLFGITDKFPYYFGGLSIAIGSAALVNSRLVMKFGMRKLCMGAVFAQITVSVVFFILAWLQGGHLSLIEFLIWAVLAFFVLGVMFGNVNAIAMEPLGHIAGIGSAVVGSVSGIVSVTLGTLIGQQFNGTVLPLIGGFVVLGVCSFLVMRWADKHG</sequence>
<name>A0A7C5M0X3_9PROT</name>
<evidence type="ECO:0000259" key="7">
    <source>
        <dbReference type="PROSITE" id="PS50850"/>
    </source>
</evidence>
<dbReference type="InterPro" id="IPR011701">
    <property type="entry name" value="MFS"/>
</dbReference>
<feature type="transmembrane region" description="Helical" evidence="6">
    <location>
        <begin position="131"/>
        <end position="149"/>
    </location>
</feature>
<keyword evidence="5 6" id="KW-0472">Membrane</keyword>
<dbReference type="CDD" id="cd17320">
    <property type="entry name" value="MFS_MdfA_MDR_like"/>
    <property type="match status" value="1"/>
</dbReference>
<dbReference type="Pfam" id="PF07690">
    <property type="entry name" value="MFS_1"/>
    <property type="match status" value="1"/>
</dbReference>
<evidence type="ECO:0000256" key="2">
    <source>
        <dbReference type="ARBA" id="ARBA00022448"/>
    </source>
</evidence>
<organism evidence="8">
    <name type="scientific">Hellea balneolensis</name>
    <dbReference type="NCBI Taxonomy" id="287478"/>
    <lineage>
        <taxon>Bacteria</taxon>
        <taxon>Pseudomonadati</taxon>
        <taxon>Pseudomonadota</taxon>
        <taxon>Alphaproteobacteria</taxon>
        <taxon>Maricaulales</taxon>
        <taxon>Robiginitomaculaceae</taxon>
        <taxon>Hellea</taxon>
    </lineage>
</organism>
<keyword evidence="2" id="KW-0813">Transport</keyword>
<feature type="transmembrane region" description="Helical" evidence="6">
    <location>
        <begin position="12"/>
        <end position="32"/>
    </location>
</feature>
<dbReference type="PROSITE" id="PS50850">
    <property type="entry name" value="MFS"/>
    <property type="match status" value="1"/>
</dbReference>
<feature type="transmembrane region" description="Helical" evidence="6">
    <location>
        <begin position="246"/>
        <end position="264"/>
    </location>
</feature>
<proteinExistence type="predicted"/>
<feature type="transmembrane region" description="Helical" evidence="6">
    <location>
        <begin position="44"/>
        <end position="62"/>
    </location>
</feature>
<evidence type="ECO:0000256" key="3">
    <source>
        <dbReference type="ARBA" id="ARBA00022692"/>
    </source>
</evidence>
<keyword evidence="3 6" id="KW-0812">Transmembrane</keyword>
<comment type="subcellular location">
    <subcellularLocation>
        <location evidence="1">Membrane</location>
        <topology evidence="1">Multi-pass membrane protein</topology>
    </subcellularLocation>
</comment>
<evidence type="ECO:0000256" key="6">
    <source>
        <dbReference type="SAM" id="Phobius"/>
    </source>
</evidence>
<feature type="transmembrane region" description="Helical" evidence="6">
    <location>
        <begin position="74"/>
        <end position="96"/>
    </location>
</feature>
<dbReference type="GO" id="GO:0005886">
    <property type="term" value="C:plasma membrane"/>
    <property type="evidence" value="ECO:0007669"/>
    <property type="project" value="TreeGrafter"/>
</dbReference>
<dbReference type="Gene3D" id="1.20.1720.10">
    <property type="entry name" value="Multidrug resistance protein D"/>
    <property type="match status" value="1"/>
</dbReference>
<dbReference type="AlphaFoldDB" id="A0A7C5M0X3"/>
<accession>A0A7C5M0X3</accession>
<evidence type="ECO:0000313" key="8">
    <source>
        <dbReference type="EMBL" id="HHL42911.1"/>
    </source>
</evidence>
<evidence type="ECO:0000256" key="5">
    <source>
        <dbReference type="ARBA" id="ARBA00023136"/>
    </source>
</evidence>
<comment type="caution">
    <text evidence="8">The sequence shown here is derived from an EMBL/GenBank/DDBJ whole genome shotgun (WGS) entry which is preliminary data.</text>
</comment>
<dbReference type="Proteomes" id="UP000885830">
    <property type="component" value="Unassembled WGS sequence"/>
</dbReference>
<evidence type="ECO:0000256" key="4">
    <source>
        <dbReference type="ARBA" id="ARBA00022989"/>
    </source>
</evidence>
<dbReference type="PANTHER" id="PTHR23502:SF132">
    <property type="entry name" value="POLYAMINE TRANSPORTER 2-RELATED"/>
    <property type="match status" value="1"/>
</dbReference>